<dbReference type="InterPro" id="IPR034005">
    <property type="entry name" value="M3A_DCP"/>
</dbReference>
<sequence length="690" mass="76033">MTPLSSLDPANPFVQASDLPYGLPPFSRIREAHFLPAFRAGQAAQAAEIAALVADERPVSVATVLHPLEASGALLTRVSQVFFNLAAASMTDGLREIEDEVNPLLSAHHDAITMDAGLFAKISALYADRDAIADEETRRLLTRHYDEMVRAGAGLSSDDQARLREINTELAKLSATFREDLRSDANDLAVHVEDGARLEGLPEDAIAAAKSAAQGRGLRGYLLTLTLPSLQPALTTLKDRKLRQSLHLASVLRGRRDNVYDTRPTLTRQVALRAERAALLGYDSHAAYAVADRTAKDVDAVMKLLTGLAGPAVENARRDQAELTERLHADGFEGELQPWDWAYYAELVAQERFSRDSSGLRPYFELHSVLRNGIFAAAEGLYGLRFVRREDLTGYEEDVEIYEVFDAAGAGLGLVLTDWYTRDAKRGGAWMSSFRDQSRLLGQAPVIVINLNISRPPAGSPTLLTLDEVTTAFHEFGHVLHGLLSDVRYPKLSGTEVPEDFVEFPSQVNEMWAWQPELLRRYAVHHRTGEPLPATALDAVISAQSYGQGYATVELLAAALLDQAWHQRRATDPVIAPAEVDQFEQQVLAAHGLDLQAVPPRYGSTYFEHIFGGDYSAGYYSYLWSEVLDADTVEWFLAQGGLDRKAGEKFRSEVLSRGDSVDPMAAIQKVLGRPPRLEPLLERRGLLPTE</sequence>
<dbReference type="PANTHER" id="PTHR43660:SF1">
    <property type="entry name" value="DIPEPTIDYL CARBOXYPEPTIDASE"/>
    <property type="match status" value="1"/>
</dbReference>
<evidence type="ECO:0000256" key="5">
    <source>
        <dbReference type="ARBA" id="ARBA00022833"/>
    </source>
</evidence>
<dbReference type="GO" id="GO:0004222">
    <property type="term" value="F:metalloendopeptidase activity"/>
    <property type="evidence" value="ECO:0007669"/>
    <property type="project" value="InterPro"/>
</dbReference>
<dbReference type="GO" id="GO:0005829">
    <property type="term" value="C:cytosol"/>
    <property type="evidence" value="ECO:0007669"/>
    <property type="project" value="TreeGrafter"/>
</dbReference>
<feature type="domain" description="Peptidase M3A/M3B catalytic" evidence="8">
    <location>
        <begin position="234"/>
        <end position="685"/>
    </location>
</feature>
<evidence type="ECO:0000256" key="4">
    <source>
        <dbReference type="ARBA" id="ARBA00022801"/>
    </source>
</evidence>
<organism evidence="9 10">
    <name type="scientific">Kineosporia babensis</name>
    <dbReference type="NCBI Taxonomy" id="499548"/>
    <lineage>
        <taxon>Bacteria</taxon>
        <taxon>Bacillati</taxon>
        <taxon>Actinomycetota</taxon>
        <taxon>Actinomycetes</taxon>
        <taxon>Kineosporiales</taxon>
        <taxon>Kineosporiaceae</taxon>
        <taxon>Kineosporia</taxon>
    </lineage>
</organism>
<dbReference type="Proteomes" id="UP001138997">
    <property type="component" value="Unassembled WGS sequence"/>
</dbReference>
<accession>A0A9X1N9Z3</accession>
<dbReference type="GO" id="GO:0046872">
    <property type="term" value="F:metal ion binding"/>
    <property type="evidence" value="ECO:0007669"/>
    <property type="project" value="UniProtKB-UniRule"/>
</dbReference>
<keyword evidence="3 7" id="KW-0479">Metal-binding</keyword>
<evidence type="ECO:0000313" key="9">
    <source>
        <dbReference type="EMBL" id="MCD5309441.1"/>
    </source>
</evidence>
<comment type="caution">
    <text evidence="9">The sequence shown here is derived from an EMBL/GenBank/DDBJ whole genome shotgun (WGS) entry which is preliminary data.</text>
</comment>
<protein>
    <submittedName>
        <fullName evidence="9">M3 family metallopeptidase</fullName>
    </submittedName>
</protein>
<dbReference type="Pfam" id="PF01432">
    <property type="entry name" value="Peptidase_M3"/>
    <property type="match status" value="1"/>
</dbReference>
<dbReference type="FunFam" id="3.40.390.10:FF:000009">
    <property type="entry name" value="Oligopeptidase A"/>
    <property type="match status" value="1"/>
</dbReference>
<evidence type="ECO:0000256" key="3">
    <source>
        <dbReference type="ARBA" id="ARBA00022723"/>
    </source>
</evidence>
<dbReference type="EMBL" id="JAJOMB010000001">
    <property type="protein sequence ID" value="MCD5309441.1"/>
    <property type="molecule type" value="Genomic_DNA"/>
</dbReference>
<evidence type="ECO:0000313" key="10">
    <source>
        <dbReference type="Proteomes" id="UP001138997"/>
    </source>
</evidence>
<dbReference type="CDD" id="cd06456">
    <property type="entry name" value="M3A_DCP"/>
    <property type="match status" value="1"/>
</dbReference>
<dbReference type="Gene3D" id="3.40.390.10">
    <property type="entry name" value="Collagenase (Catalytic Domain)"/>
    <property type="match status" value="1"/>
</dbReference>
<comment type="similarity">
    <text evidence="1 7">Belongs to the peptidase M3 family.</text>
</comment>
<keyword evidence="10" id="KW-1185">Reference proteome</keyword>
<keyword evidence="5 7" id="KW-0862">Zinc</keyword>
<proteinExistence type="inferred from homology"/>
<keyword evidence="4 7" id="KW-0378">Hydrolase</keyword>
<evidence type="ECO:0000256" key="7">
    <source>
        <dbReference type="RuleBase" id="RU003435"/>
    </source>
</evidence>
<dbReference type="SUPFAM" id="SSF55486">
    <property type="entry name" value="Metalloproteases ('zincins'), catalytic domain"/>
    <property type="match status" value="1"/>
</dbReference>
<dbReference type="InterPro" id="IPR001567">
    <property type="entry name" value="Pept_M3A_M3B_dom"/>
</dbReference>
<keyword evidence="6 7" id="KW-0482">Metalloprotease</keyword>
<dbReference type="InterPro" id="IPR045090">
    <property type="entry name" value="Pept_M3A_M3B"/>
</dbReference>
<dbReference type="AlphaFoldDB" id="A0A9X1N9Z3"/>
<dbReference type="RefSeq" id="WP_231438367.1">
    <property type="nucleotide sequence ID" value="NZ_JAJOMB010000001.1"/>
</dbReference>
<evidence type="ECO:0000259" key="8">
    <source>
        <dbReference type="Pfam" id="PF01432"/>
    </source>
</evidence>
<dbReference type="GO" id="GO:0004180">
    <property type="term" value="F:carboxypeptidase activity"/>
    <property type="evidence" value="ECO:0007669"/>
    <property type="project" value="TreeGrafter"/>
</dbReference>
<comment type="cofactor">
    <cofactor evidence="7">
        <name>Zn(2+)</name>
        <dbReference type="ChEBI" id="CHEBI:29105"/>
    </cofactor>
    <text evidence="7">Binds 1 zinc ion.</text>
</comment>
<reference evidence="9" key="1">
    <citation type="submission" date="2021-11" db="EMBL/GenBank/DDBJ databases">
        <title>Streptomyces corallinus and Kineosporia corallina sp. nov., two new coral-derived marine actinobacteria.</title>
        <authorList>
            <person name="Buangrab K."/>
            <person name="Sutthacheep M."/>
            <person name="Yeemin T."/>
            <person name="Harunari E."/>
            <person name="Igarashi Y."/>
            <person name="Sripreechasak P."/>
            <person name="Kanchanasin P."/>
            <person name="Tanasupawat S."/>
            <person name="Phongsopitanun W."/>
        </authorList>
    </citation>
    <scope>NUCLEOTIDE SEQUENCE</scope>
    <source>
        <strain evidence="9">JCM 31032</strain>
    </source>
</reference>
<evidence type="ECO:0000256" key="6">
    <source>
        <dbReference type="ARBA" id="ARBA00023049"/>
    </source>
</evidence>
<keyword evidence="2 7" id="KW-0645">Protease</keyword>
<dbReference type="Gene3D" id="1.10.1370.40">
    <property type="match status" value="1"/>
</dbReference>
<dbReference type="PANTHER" id="PTHR43660">
    <property type="entry name" value="DIPEPTIDYL CARBOXYPEPTIDASE"/>
    <property type="match status" value="1"/>
</dbReference>
<dbReference type="Gene3D" id="1.10.1370.10">
    <property type="entry name" value="Neurolysin, domain 3"/>
    <property type="match status" value="1"/>
</dbReference>
<dbReference type="InterPro" id="IPR024079">
    <property type="entry name" value="MetalloPept_cat_dom_sf"/>
</dbReference>
<evidence type="ECO:0000256" key="2">
    <source>
        <dbReference type="ARBA" id="ARBA00022670"/>
    </source>
</evidence>
<dbReference type="GO" id="GO:0006508">
    <property type="term" value="P:proteolysis"/>
    <property type="evidence" value="ECO:0007669"/>
    <property type="project" value="UniProtKB-KW"/>
</dbReference>
<evidence type="ECO:0000256" key="1">
    <source>
        <dbReference type="ARBA" id="ARBA00006040"/>
    </source>
</evidence>
<gene>
    <name evidence="9" type="ORF">LR394_00910</name>
</gene>
<name>A0A9X1N9Z3_9ACTN</name>
<dbReference type="InterPro" id="IPR024077">
    <property type="entry name" value="Neurolysin/TOP_dom2"/>
</dbReference>